<evidence type="ECO:0000256" key="1">
    <source>
        <dbReference type="SAM" id="Phobius"/>
    </source>
</evidence>
<gene>
    <name evidence="2" type="ORF">ABWK59_09590</name>
</gene>
<feature type="transmembrane region" description="Helical" evidence="1">
    <location>
        <begin position="26"/>
        <end position="43"/>
    </location>
</feature>
<organism evidence="2">
    <name type="scientific">Kitasatospora camelliae</name>
    <dbReference type="NCBI Taxonomy" id="3156397"/>
    <lineage>
        <taxon>Bacteria</taxon>
        <taxon>Bacillati</taxon>
        <taxon>Actinomycetota</taxon>
        <taxon>Actinomycetes</taxon>
        <taxon>Kitasatosporales</taxon>
        <taxon>Streptomycetaceae</taxon>
        <taxon>Kitasatospora</taxon>
    </lineage>
</organism>
<accession>A0AAU8JTJ7</accession>
<evidence type="ECO:0000313" key="2">
    <source>
        <dbReference type="EMBL" id="XCM79162.1"/>
    </source>
</evidence>
<dbReference type="KEGG" id="kcm:ABWK59_09590"/>
<proteinExistence type="predicted"/>
<reference evidence="2" key="1">
    <citation type="submission" date="2024-06" db="EMBL/GenBank/DDBJ databases">
        <title>The genome sequences of Kitasatospora sp. strain HUAS MG31.</title>
        <authorList>
            <person name="Mo P."/>
        </authorList>
    </citation>
    <scope>NUCLEOTIDE SEQUENCE</scope>
    <source>
        <strain evidence="2">HUAS MG31</strain>
    </source>
</reference>
<dbReference type="RefSeq" id="WP_354639596.1">
    <property type="nucleotide sequence ID" value="NZ_CP159872.1"/>
</dbReference>
<sequence length="45" mass="4771">MALIFVGLFMAGGVYSFWKQKLPKGVIAVLAIGSVLCLASGIMRL</sequence>
<keyword evidence="1" id="KW-0812">Transmembrane</keyword>
<dbReference type="AlphaFoldDB" id="A0AAU8JTJ7"/>
<protein>
    <recommendedName>
        <fullName evidence="3">Amidotransferase</fullName>
    </recommendedName>
</protein>
<evidence type="ECO:0008006" key="3">
    <source>
        <dbReference type="Google" id="ProtNLM"/>
    </source>
</evidence>
<dbReference type="EMBL" id="CP159872">
    <property type="protein sequence ID" value="XCM79162.1"/>
    <property type="molecule type" value="Genomic_DNA"/>
</dbReference>
<name>A0AAU8JTJ7_9ACTN</name>
<keyword evidence="1" id="KW-0472">Membrane</keyword>
<keyword evidence="1" id="KW-1133">Transmembrane helix</keyword>